<gene>
    <name evidence="2" type="ORF">OCBIM_22035553mg</name>
</gene>
<keyword evidence="1" id="KW-0812">Transmembrane</keyword>
<proteinExistence type="predicted"/>
<keyword evidence="1" id="KW-0472">Membrane</keyword>
<organism evidence="2">
    <name type="scientific">Octopus bimaculoides</name>
    <name type="common">California two-spotted octopus</name>
    <dbReference type="NCBI Taxonomy" id="37653"/>
    <lineage>
        <taxon>Eukaryota</taxon>
        <taxon>Metazoa</taxon>
        <taxon>Spiralia</taxon>
        <taxon>Lophotrochozoa</taxon>
        <taxon>Mollusca</taxon>
        <taxon>Cephalopoda</taxon>
        <taxon>Coleoidea</taxon>
        <taxon>Octopodiformes</taxon>
        <taxon>Octopoda</taxon>
        <taxon>Incirrata</taxon>
        <taxon>Octopodidae</taxon>
        <taxon>Octopus</taxon>
    </lineage>
</organism>
<reference evidence="2" key="1">
    <citation type="submission" date="2015-07" db="EMBL/GenBank/DDBJ databases">
        <title>MeaNS - Measles Nucleotide Surveillance Program.</title>
        <authorList>
            <person name="Tran T."/>
            <person name="Druce J."/>
        </authorList>
    </citation>
    <scope>NUCLEOTIDE SEQUENCE</scope>
    <source>
        <strain evidence="2">UCB-OBI-ISO-001</strain>
        <tissue evidence="2">Gonad</tissue>
    </source>
</reference>
<dbReference type="EMBL" id="KQ422436">
    <property type="protein sequence ID" value="KOF74863.1"/>
    <property type="molecule type" value="Genomic_DNA"/>
</dbReference>
<accession>A0A0L8GD49</accession>
<protein>
    <submittedName>
        <fullName evidence="2">Uncharacterized protein</fullName>
    </submittedName>
</protein>
<feature type="transmembrane region" description="Helical" evidence="1">
    <location>
        <begin position="21"/>
        <end position="43"/>
    </location>
</feature>
<sequence>MFITIMKGEREGCGEKEWVTLYFNCGYFFFLIKLLANICMYSIHTRILFTGEQDIK</sequence>
<keyword evidence="1" id="KW-1133">Transmembrane helix</keyword>
<evidence type="ECO:0000313" key="2">
    <source>
        <dbReference type="EMBL" id="KOF74863.1"/>
    </source>
</evidence>
<evidence type="ECO:0000256" key="1">
    <source>
        <dbReference type="SAM" id="Phobius"/>
    </source>
</evidence>
<name>A0A0L8GD49_OCTBM</name>
<dbReference type="AlphaFoldDB" id="A0A0L8GD49"/>